<dbReference type="OrthoDB" id="1733670at2759"/>
<keyword evidence="2" id="KW-1185">Reference proteome</keyword>
<protein>
    <submittedName>
        <fullName evidence="1">Uncharacterized protein</fullName>
    </submittedName>
</protein>
<evidence type="ECO:0000313" key="2">
    <source>
        <dbReference type="Proteomes" id="UP000541444"/>
    </source>
</evidence>
<sequence>MRGKLKGIEWDPENSHRIGYSDFWKLLNSNNVQFMEYSNFGQTISVILPYYKNEMLETLEGKPKGEVAYRCHIVDRMPIDGWNYVWEKLHRATSKC</sequence>
<gene>
    <name evidence="1" type="ORF">GIB67_042797</name>
</gene>
<proteinExistence type="predicted"/>
<dbReference type="EMBL" id="JACGCM010002752">
    <property type="protein sequence ID" value="KAF6136312.1"/>
    <property type="molecule type" value="Genomic_DNA"/>
</dbReference>
<accession>A0A7J7L173</accession>
<dbReference type="Proteomes" id="UP000541444">
    <property type="component" value="Unassembled WGS sequence"/>
</dbReference>
<organism evidence="1 2">
    <name type="scientific">Kingdonia uniflora</name>
    <dbReference type="NCBI Taxonomy" id="39325"/>
    <lineage>
        <taxon>Eukaryota</taxon>
        <taxon>Viridiplantae</taxon>
        <taxon>Streptophyta</taxon>
        <taxon>Embryophyta</taxon>
        <taxon>Tracheophyta</taxon>
        <taxon>Spermatophyta</taxon>
        <taxon>Magnoliopsida</taxon>
        <taxon>Ranunculales</taxon>
        <taxon>Circaeasteraceae</taxon>
        <taxon>Kingdonia</taxon>
    </lineage>
</organism>
<dbReference type="AlphaFoldDB" id="A0A7J7L173"/>
<comment type="caution">
    <text evidence="1">The sequence shown here is derived from an EMBL/GenBank/DDBJ whole genome shotgun (WGS) entry which is preliminary data.</text>
</comment>
<name>A0A7J7L173_9MAGN</name>
<evidence type="ECO:0000313" key="1">
    <source>
        <dbReference type="EMBL" id="KAF6136312.1"/>
    </source>
</evidence>
<reference evidence="1 2" key="1">
    <citation type="journal article" date="2020" name="IScience">
        <title>Genome Sequencing of the Endangered Kingdonia uniflora (Circaeasteraceae, Ranunculales) Reveals Potential Mechanisms of Evolutionary Specialization.</title>
        <authorList>
            <person name="Sun Y."/>
            <person name="Deng T."/>
            <person name="Zhang A."/>
            <person name="Moore M.J."/>
            <person name="Landis J.B."/>
            <person name="Lin N."/>
            <person name="Zhang H."/>
            <person name="Zhang X."/>
            <person name="Huang J."/>
            <person name="Zhang X."/>
            <person name="Sun H."/>
            <person name="Wang H."/>
        </authorList>
    </citation>
    <scope>NUCLEOTIDE SEQUENCE [LARGE SCALE GENOMIC DNA]</scope>
    <source>
        <strain evidence="1">TB1705</strain>
        <tissue evidence="1">Leaf</tissue>
    </source>
</reference>